<keyword evidence="1" id="KW-0831">Ubiquinone biosynthesis</keyword>
<evidence type="ECO:0000259" key="2">
    <source>
        <dbReference type="Pfam" id="PF02036"/>
    </source>
</evidence>
<keyword evidence="1" id="KW-0963">Cytoplasm</keyword>
<gene>
    <name evidence="1" type="primary">ubiJ</name>
    <name evidence="3" type="ORF">J9B83_13645</name>
</gene>
<protein>
    <recommendedName>
        <fullName evidence="1">Ubiquinone biosynthesis accessory factor UbiJ</fullName>
    </recommendedName>
</protein>
<dbReference type="RefSeq" id="WP_211537381.1">
    <property type="nucleotide sequence ID" value="NZ_JAGSSV010000025.1"/>
</dbReference>
<dbReference type="InterPro" id="IPR038989">
    <property type="entry name" value="UbiJ"/>
</dbReference>
<dbReference type="SUPFAM" id="SSF55718">
    <property type="entry name" value="SCP-like"/>
    <property type="match status" value="1"/>
</dbReference>
<dbReference type="InterPro" id="IPR036527">
    <property type="entry name" value="SCP2_sterol-bd_dom_sf"/>
</dbReference>
<evidence type="ECO:0000313" key="3">
    <source>
        <dbReference type="EMBL" id="MBR7889957.1"/>
    </source>
</evidence>
<comment type="caution">
    <text evidence="3">The sequence shown here is derived from an EMBL/GenBank/DDBJ whole genome shotgun (WGS) entry which is preliminary data.</text>
</comment>
<dbReference type="InterPro" id="IPR003033">
    <property type="entry name" value="SCP2_sterol-bd_dom"/>
</dbReference>
<comment type="function">
    <text evidence="1">Required for ubiquinone (coenzyme Q) biosynthesis. Binds hydrophobic ubiquinone biosynthetic intermediates via its SCP2 domain and is essential for the stability of the Ubi complex. May constitute a docking platform where Ubi enzymes assemble and access their SCP2-bound polyprenyl substrates.</text>
</comment>
<feature type="domain" description="SCP2" evidence="2">
    <location>
        <begin position="16"/>
        <end position="116"/>
    </location>
</feature>
<accession>A0ABS5HEY7</accession>
<dbReference type="Pfam" id="PF02036">
    <property type="entry name" value="SCP2"/>
    <property type="match status" value="1"/>
</dbReference>
<dbReference type="PANTHER" id="PTHR38693:SF1">
    <property type="entry name" value="UBIQUINONE BIOSYNTHESIS ACCESSORY FACTOR UBIJ"/>
    <property type="match status" value="1"/>
</dbReference>
<dbReference type="EMBL" id="JAGSSV010000025">
    <property type="protein sequence ID" value="MBR7889957.1"/>
    <property type="molecule type" value="Genomic_DNA"/>
</dbReference>
<dbReference type="HAMAP" id="MF_02215">
    <property type="entry name" value="UbiJ"/>
    <property type="match status" value="1"/>
</dbReference>
<sequence length="207" mass="23440">MDSLSLSALSAIESAINLALKQDTPSQQRLSKLAGQQVYLYVEDFSFILQIHILEQGVMLDRPDSLDDIELDTRLDTLVQGPSSAYRKLLDGDGFFDGDLRIQGNAQALMTLHKVMQNFDLDWEGLLADYIGDLPAATLSRLLRAQWSWSKEFTTNLRMQLVQHLQTDSQLLPSKIEFNHFVDDLERFGTLIDRAEARVRILAKKAS</sequence>
<keyword evidence="4" id="KW-1185">Reference proteome</keyword>
<comment type="pathway">
    <text evidence="1">Cofactor biosynthesis; ubiquinone biosynthesis.</text>
</comment>
<reference evidence="4" key="1">
    <citation type="submission" date="2023-07" db="EMBL/GenBank/DDBJ databases">
        <title>Marinomonas vulgaris A79, complete genome.</title>
        <authorList>
            <person name="Ying J.-J."/>
        </authorList>
    </citation>
    <scope>NUCLEOTIDE SEQUENCE [LARGE SCALE GENOMIC DNA]</scope>
    <source>
        <strain evidence="4">A79</strain>
    </source>
</reference>
<comment type="subcellular location">
    <subcellularLocation>
        <location evidence="1">Cytoplasm</location>
    </subcellularLocation>
</comment>
<evidence type="ECO:0000256" key="1">
    <source>
        <dbReference type="HAMAP-Rule" id="MF_02215"/>
    </source>
</evidence>
<dbReference type="PANTHER" id="PTHR38693">
    <property type="entry name" value="UBIQUINONE BIOSYNTHESIS PROTEIN UBIJ"/>
    <property type="match status" value="1"/>
</dbReference>
<proteinExistence type="inferred from homology"/>
<name>A0ABS5HEY7_9GAMM</name>
<evidence type="ECO:0000313" key="4">
    <source>
        <dbReference type="Proteomes" id="UP000679722"/>
    </source>
</evidence>
<comment type="similarity">
    <text evidence="1">Belongs to the UbiJ family.</text>
</comment>
<dbReference type="Proteomes" id="UP000679722">
    <property type="component" value="Unassembled WGS sequence"/>
</dbReference>
<organism evidence="3 4">
    <name type="scientific">Marinomonas vulgaris</name>
    <dbReference type="NCBI Taxonomy" id="2823372"/>
    <lineage>
        <taxon>Bacteria</taxon>
        <taxon>Pseudomonadati</taxon>
        <taxon>Pseudomonadota</taxon>
        <taxon>Gammaproteobacteria</taxon>
        <taxon>Oceanospirillales</taxon>
        <taxon>Oceanospirillaceae</taxon>
        <taxon>Marinomonas</taxon>
    </lineage>
</organism>